<dbReference type="AlphaFoldDB" id="A0A367LPW6"/>
<accession>A0A367LPW6</accession>
<sequence length="197" mass="23037">MVDPYSVRDAQHHIYLYTCMGWECRRQLTKEQRPGFGLRIYRLAFFPPRLCVNQAKRTKRGFCGAHQHDMQAMCIRLKLELLPPSSYILSKGRFDGHAGIHNRHETPRQPQLIIVVVDVVDPSSLVKAWTNSRRRPSSSLSRHYYQLRIRNRTRKTKNKGRKGREEEMYIDKRLAIRSPMPGRFGPLPASVLVSRLQ</sequence>
<evidence type="ECO:0000313" key="1">
    <source>
        <dbReference type="EMBL" id="RCI16441.1"/>
    </source>
</evidence>
<name>A0A367LPW6_9HYPO</name>
<organism evidence="1 2">
    <name type="scientific">Ophiocordyceps polyrhachis-furcata BCC 54312</name>
    <dbReference type="NCBI Taxonomy" id="1330021"/>
    <lineage>
        <taxon>Eukaryota</taxon>
        <taxon>Fungi</taxon>
        <taxon>Dikarya</taxon>
        <taxon>Ascomycota</taxon>
        <taxon>Pezizomycotina</taxon>
        <taxon>Sordariomycetes</taxon>
        <taxon>Hypocreomycetidae</taxon>
        <taxon>Hypocreales</taxon>
        <taxon>Ophiocordycipitaceae</taxon>
        <taxon>Ophiocordyceps</taxon>
    </lineage>
</organism>
<comment type="caution">
    <text evidence="1">The sequence shown here is derived from an EMBL/GenBank/DDBJ whole genome shotgun (WGS) entry which is preliminary data.</text>
</comment>
<reference evidence="1 2" key="1">
    <citation type="journal article" date="2015" name="BMC Genomics">
        <title>Insights from the genome of Ophiocordyceps polyrhachis-furcata to pathogenicity and host specificity in insect fungi.</title>
        <authorList>
            <person name="Wichadakul D."/>
            <person name="Kobmoo N."/>
            <person name="Ingsriswang S."/>
            <person name="Tangphatsornruang S."/>
            <person name="Chantasingh D."/>
            <person name="Luangsa-ard J.J."/>
            <person name="Eurwilaichitr L."/>
        </authorList>
    </citation>
    <scope>NUCLEOTIDE SEQUENCE [LARGE SCALE GENOMIC DNA]</scope>
    <source>
        <strain evidence="1 2">BCC 54312</strain>
    </source>
</reference>
<evidence type="ECO:0000313" key="2">
    <source>
        <dbReference type="Proteomes" id="UP000253664"/>
    </source>
</evidence>
<keyword evidence="2" id="KW-1185">Reference proteome</keyword>
<proteinExistence type="predicted"/>
<dbReference type="Proteomes" id="UP000253664">
    <property type="component" value="Unassembled WGS sequence"/>
</dbReference>
<protein>
    <submittedName>
        <fullName evidence="1">Uncharacterized protein</fullName>
    </submittedName>
</protein>
<dbReference type="EMBL" id="LKCN02000001">
    <property type="protein sequence ID" value="RCI16441.1"/>
    <property type="molecule type" value="Genomic_DNA"/>
</dbReference>
<gene>
    <name evidence="1" type="ORF">L249_2292</name>
</gene>